<dbReference type="InterPro" id="IPR036737">
    <property type="entry name" value="OmpA-like_sf"/>
</dbReference>
<dbReference type="InterPro" id="IPR036366">
    <property type="entry name" value="PGBDSf"/>
</dbReference>
<dbReference type="PANTHER" id="PTHR13037:SF24">
    <property type="entry name" value="POLYCOMB PROTEIN PCL-RELATED"/>
    <property type="match status" value="1"/>
</dbReference>
<dbReference type="EMBL" id="CP092109">
    <property type="protein sequence ID" value="UWZ80927.1"/>
    <property type="molecule type" value="Genomic_DNA"/>
</dbReference>
<dbReference type="InterPro" id="IPR006665">
    <property type="entry name" value="OmpA-like"/>
</dbReference>
<dbReference type="Pfam" id="PF00691">
    <property type="entry name" value="OmpA"/>
    <property type="match status" value="1"/>
</dbReference>
<dbReference type="InterPro" id="IPR006664">
    <property type="entry name" value="OMP_bac"/>
</dbReference>
<evidence type="ECO:0000256" key="2">
    <source>
        <dbReference type="ARBA" id="ARBA00022581"/>
    </source>
</evidence>
<organism evidence="7 8">
    <name type="scientific">Geoalkalibacter halelectricus</name>
    <dbReference type="NCBI Taxonomy" id="2847045"/>
    <lineage>
        <taxon>Bacteria</taxon>
        <taxon>Pseudomonadati</taxon>
        <taxon>Thermodesulfobacteriota</taxon>
        <taxon>Desulfuromonadia</taxon>
        <taxon>Desulfuromonadales</taxon>
        <taxon>Geoalkalibacteraceae</taxon>
        <taxon>Geoalkalibacter</taxon>
    </lineage>
</organism>
<feature type="region of interest" description="Disordered" evidence="5">
    <location>
        <begin position="1621"/>
        <end position="1652"/>
    </location>
</feature>
<evidence type="ECO:0000313" key="7">
    <source>
        <dbReference type="EMBL" id="UWZ80927.1"/>
    </source>
</evidence>
<feature type="compositionally biased region" description="Pro residues" evidence="5">
    <location>
        <begin position="770"/>
        <end position="788"/>
    </location>
</feature>
<dbReference type="PRINTS" id="PR01021">
    <property type="entry name" value="OMPADOMAIN"/>
</dbReference>
<gene>
    <name evidence="7" type="ORF">L9S41_05855</name>
</gene>
<feature type="compositionally biased region" description="Basic and acidic residues" evidence="5">
    <location>
        <begin position="536"/>
        <end position="547"/>
    </location>
</feature>
<keyword evidence="8" id="KW-1185">Reference proteome</keyword>
<dbReference type="SUPFAM" id="SSF103088">
    <property type="entry name" value="OmpA-like"/>
    <property type="match status" value="1"/>
</dbReference>
<feature type="compositionally biased region" description="Polar residues" evidence="5">
    <location>
        <begin position="1490"/>
        <end position="1512"/>
    </location>
</feature>
<evidence type="ECO:0000313" key="8">
    <source>
        <dbReference type="Proteomes" id="UP001060414"/>
    </source>
</evidence>
<evidence type="ECO:0000256" key="5">
    <source>
        <dbReference type="SAM" id="MobiDB-lite"/>
    </source>
</evidence>
<dbReference type="CDD" id="cd07185">
    <property type="entry name" value="OmpA_C-like"/>
    <property type="match status" value="1"/>
</dbReference>
<keyword evidence="2" id="KW-0945">Host-virus interaction</keyword>
<accession>A0ABY5ZP54</accession>
<evidence type="ECO:0000256" key="3">
    <source>
        <dbReference type="ARBA" id="ARBA00023136"/>
    </source>
</evidence>
<evidence type="ECO:0000259" key="6">
    <source>
        <dbReference type="PROSITE" id="PS51123"/>
    </source>
</evidence>
<sequence>MSLRPMLDDIELQQVQFIDSDQDQILVGHRVPALEGDFWQGLGRRAGGITLAGVLTGAEAGEGLNNLREKFHAAAPVSFVADIAAAVRVDQVLIESMEVREIAGRPLRFEYLFRLREYIPVPPPRRETPPPPPPPPPSPDVGILEVEVLVEGQPEFDHAETVVTVEGEQEDGTPLSRTLTNRSDNVWREEEFPPGAYTCRARVEQPQLMTGEASAAVRAGETTRALIRLRPGGMIAKAFVVHFWFDKAFIEPCLRGVLRRIAEYAANHADEKMVIVGHTDLVGSDVYNQSLSERRGRAVYAWLTAGRDPAASRAEWENLRRARPVGQLPSIHDTWAVREYQFILSDLDYYKASIDEDHGPLTSEAVRNFQLDQGLPQTGQVNDTTWSALIAAYLDQDRLAVPENQLLPNAGDGCSNGVVKWLGGGEKDPVRNTQDAWRPNRRTEILFVRAAEFPCAVPQPVTWNLPSPGGDWCVGPGDPNQRTCFVARGSEQPNKWLVVAAEPGQVTVDGTVTRPDGSPVGNEPYALMAPDGEYLHTDAAGRPDLGERPSGPQRGRPIPNRTATDGSFRFPDPRPEGTYILHLLELRAPAVARLADAPPQTARGNFVCRRLEAGPTPPPGVEAASPARDASAVVEPTPAPPVTVNPTLTLARTLVVVKKSHTDPARVQVTLATDAPFNRTGTLTRSSNAVRFFTAASGGTEITFNGTDNVFTGARLSAGVQLFAEGATASTAMDDVQLTLTLAAGSTPIGPPALATMTAVELTLDIADPRPAPGTAPPQLPQPPPAPGATPTDKWFGGRLLNAQDPDNRQERALVTLRPVQPAAFTGTLTLRNVRVAGNTITGVDNKLQLFDNEQPTAGEVAKNNPHELAANTIPAAGLELFAEGRSSSANLRDTGLQIGIKDVEADGDRVAVTVGVTAQIAMPSTVVLVKKPHTSPARRPITLRTNVAFGRNGTLTRSSNAIRFFTAAAGGTEITFNGADNVFTGAQLTAGVQVFAEGASASAAMDDFRLTLTLAPGNAPPAGRPTTANMTAVELTLDIFATRTLAGTDPAPLPQPPNVPPAVGATPTDKWFGGRFVHLQDASHHHGRALVIVRQVRPATFTGTLTLRNVAIAGVNVTGLDARARLFDTEQFTAGEAAKANPHEFAAATVPAAGLRFFAEGRAVSAALRDTALQLGIKDLDDDGDRVRLTVVRFRNLSADIPSTPAQTPRLGNSPVARHNLSRATGALAAADFDEDFTTNPPLVLLHNAVRAADPINLSVQIEPAGVPVSWSVQRDTRAVPNGDHAGVIALSPNPAPTLTPNGADRLRATLITDAVGSFHVRPFVDIDGNGQFDHNIDREPFIILNTVLVHASLHQDNSIAEATHFVVNNLNPGPPPSGIRVRSGVFAIATPNTAALKMTATLDLVGGGNDGTRGLDRVFAGWINNQTAEENIVGTFTDSSVAPPVNRTSRSVFASNRALASGPDNNKRFLPGDPVPILVAPPLLDSGRQPNPGSGGNTATLSTSRITSRTPLRTPLAPAAVGERLLVEAVDSPGDGEGANHPGFPAAQLVRFQFGLTFKAFLSLWTNLSASIGATGDPADRLYSVLREVDWDMEGEWTLTPATGAITEVTAPRVSILASSTATPPDPAETTDAEIRPPTGLSLLARDARA</sequence>
<feature type="domain" description="OmpA-like" evidence="6">
    <location>
        <begin position="230"/>
        <end position="348"/>
    </location>
</feature>
<dbReference type="Gene3D" id="3.30.1330.60">
    <property type="entry name" value="OmpA-like domain"/>
    <property type="match status" value="1"/>
</dbReference>
<evidence type="ECO:0000256" key="4">
    <source>
        <dbReference type="PROSITE-ProRule" id="PRU00473"/>
    </source>
</evidence>
<reference evidence="7" key="1">
    <citation type="journal article" date="2022" name="Environ. Microbiol.">
        <title>Geoalkalibacter halelectricus SAP #1 sp. nov. possessing extracellular electron transfer and mineral#reducing capabilities from a haloalkaline environment.</title>
        <authorList>
            <person name="Yadav S."/>
            <person name="Singh R."/>
            <person name="Sundharam S.S."/>
            <person name="Chaudhary S."/>
            <person name="Krishnamurthi S."/>
            <person name="Patil S.A."/>
        </authorList>
    </citation>
    <scope>NUCLEOTIDE SEQUENCE</scope>
    <source>
        <strain evidence="7">SAP-1</strain>
    </source>
</reference>
<feature type="region of interest" description="Disordered" evidence="5">
    <location>
        <begin position="767"/>
        <end position="801"/>
    </location>
</feature>
<evidence type="ECO:0000256" key="1">
    <source>
        <dbReference type="ARBA" id="ARBA00004370"/>
    </source>
</evidence>
<feature type="region of interest" description="Disordered" evidence="5">
    <location>
        <begin position="1485"/>
        <end position="1512"/>
    </location>
</feature>
<feature type="region of interest" description="Disordered" evidence="5">
    <location>
        <begin position="121"/>
        <end position="141"/>
    </location>
</feature>
<dbReference type="SUPFAM" id="SSF47090">
    <property type="entry name" value="PGBD-like"/>
    <property type="match status" value="1"/>
</dbReference>
<dbReference type="Gene3D" id="1.10.101.10">
    <property type="entry name" value="PGBD-like superfamily/PGBD"/>
    <property type="match status" value="1"/>
</dbReference>
<dbReference type="InterPro" id="IPR036365">
    <property type="entry name" value="PGBD-like_sf"/>
</dbReference>
<dbReference type="PANTHER" id="PTHR13037">
    <property type="entry name" value="FORMIN"/>
    <property type="match status" value="1"/>
</dbReference>
<comment type="subcellular location">
    <subcellularLocation>
        <location evidence="1">Membrane</location>
    </subcellularLocation>
</comment>
<keyword evidence="3 4" id="KW-0472">Membrane</keyword>
<name>A0ABY5ZP54_9BACT</name>
<dbReference type="PROSITE" id="PS51123">
    <property type="entry name" value="OMPA_2"/>
    <property type="match status" value="1"/>
</dbReference>
<feature type="compositionally biased region" description="Pro residues" evidence="5">
    <location>
        <begin position="129"/>
        <end position="139"/>
    </location>
</feature>
<feature type="region of interest" description="Disordered" evidence="5">
    <location>
        <begin position="536"/>
        <end position="572"/>
    </location>
</feature>
<protein>
    <submittedName>
        <fullName evidence="7">Peptidoglycan-binding protein</fullName>
    </submittedName>
</protein>
<dbReference type="Pfam" id="PF01471">
    <property type="entry name" value="PG_binding_1"/>
    <property type="match status" value="1"/>
</dbReference>
<proteinExistence type="predicted"/>
<dbReference type="RefSeq" id="WP_260749294.1">
    <property type="nucleotide sequence ID" value="NZ_CP092109.1"/>
</dbReference>
<dbReference type="Proteomes" id="UP001060414">
    <property type="component" value="Chromosome"/>
</dbReference>
<dbReference type="InterPro" id="IPR002477">
    <property type="entry name" value="Peptidoglycan-bd-like"/>
</dbReference>